<dbReference type="STRING" id="1915.SLINC_7929"/>
<evidence type="ECO:0000313" key="3">
    <source>
        <dbReference type="EMBL" id="ANS70153.1"/>
    </source>
</evidence>
<dbReference type="GO" id="GO:0005737">
    <property type="term" value="C:cytoplasm"/>
    <property type="evidence" value="ECO:0007669"/>
    <property type="project" value="TreeGrafter"/>
</dbReference>
<dbReference type="PRINTS" id="PR00069">
    <property type="entry name" value="ALDKETRDTASE"/>
</dbReference>
<proteinExistence type="predicted"/>
<protein>
    <submittedName>
        <fullName evidence="3">Putative oxidoreductase similar to aryl-alcohol dehydrogenase</fullName>
    </submittedName>
</protein>
<dbReference type="Pfam" id="PF00248">
    <property type="entry name" value="Aldo_ket_red"/>
    <property type="match status" value="1"/>
</dbReference>
<dbReference type="InterPro" id="IPR023210">
    <property type="entry name" value="NADP_OxRdtase_dom"/>
</dbReference>
<evidence type="ECO:0000256" key="1">
    <source>
        <dbReference type="ARBA" id="ARBA00023002"/>
    </source>
</evidence>
<reference evidence="3 4" key="1">
    <citation type="submission" date="2016-07" db="EMBL/GenBank/DDBJ databases">
        <title>Enhancement of antibiotic productionsby engineered nitrateutilization in actinobacteria.</title>
        <authorList>
            <person name="Meng S.C."/>
        </authorList>
    </citation>
    <scope>NUCLEOTIDE SEQUENCE [LARGE SCALE GENOMIC DNA]</scope>
    <source>
        <strain evidence="3 4">NRRL 2936</strain>
    </source>
</reference>
<sequence length="314" mass="33611">MRQRTLGGSPVGSVGLGCMGMSYAYTTGGWDDAASLDVVRTALDLGVTLIDTADVYGPHSNEVLLGQALRGRRHEAFLASKGGLVAGERGGLVSDGRPEHLKAAAKASLQRLGTDYLDLYQLHRVDARIPLDESWGALAELVGEGLVKHIGLSEVGVGELRRAHAIHPVSSVQSELSLWTREALRDIVPWCATHGCGFIAYAPLGRGFLTGTHRSRSQFAEDDRRLRLPRFTEAAMREELRALEPLKAVAARHGATPGQAALAWVLSKGEHIVPIAGTRRRTHLAENAAATDITLTSAEVEALDAIPAPSAPRY</sequence>
<dbReference type="EMBL" id="CP016438">
    <property type="protein sequence ID" value="ANS70153.1"/>
    <property type="molecule type" value="Genomic_DNA"/>
</dbReference>
<dbReference type="InterPro" id="IPR050791">
    <property type="entry name" value="Aldo-Keto_reductase"/>
</dbReference>
<dbReference type="AlphaFoldDB" id="A0A1B1MNN0"/>
<dbReference type="InterPro" id="IPR036812">
    <property type="entry name" value="NAD(P)_OxRdtase_dom_sf"/>
</dbReference>
<keyword evidence="1" id="KW-0560">Oxidoreductase</keyword>
<accession>A0A1B1MNN0</accession>
<gene>
    <name evidence="3" type="ORF">SLINC_7929</name>
</gene>
<dbReference type="PANTHER" id="PTHR43625:SF40">
    <property type="entry name" value="ALDO-KETO REDUCTASE YAKC [NADP(+)]"/>
    <property type="match status" value="1"/>
</dbReference>
<keyword evidence="4" id="KW-1185">Reference proteome</keyword>
<dbReference type="SUPFAM" id="SSF51430">
    <property type="entry name" value="NAD(P)-linked oxidoreductase"/>
    <property type="match status" value="1"/>
</dbReference>
<dbReference type="KEGG" id="sls:SLINC_7929"/>
<evidence type="ECO:0000259" key="2">
    <source>
        <dbReference type="Pfam" id="PF00248"/>
    </source>
</evidence>
<dbReference type="Gene3D" id="3.20.20.100">
    <property type="entry name" value="NADP-dependent oxidoreductase domain"/>
    <property type="match status" value="1"/>
</dbReference>
<evidence type="ECO:0000313" key="4">
    <source>
        <dbReference type="Proteomes" id="UP000092598"/>
    </source>
</evidence>
<dbReference type="PANTHER" id="PTHR43625">
    <property type="entry name" value="AFLATOXIN B1 ALDEHYDE REDUCTASE"/>
    <property type="match status" value="1"/>
</dbReference>
<feature type="domain" description="NADP-dependent oxidoreductase" evidence="2">
    <location>
        <begin position="15"/>
        <end position="306"/>
    </location>
</feature>
<dbReference type="InterPro" id="IPR020471">
    <property type="entry name" value="AKR"/>
</dbReference>
<organism evidence="3 4">
    <name type="scientific">Streptomyces lincolnensis</name>
    <dbReference type="NCBI Taxonomy" id="1915"/>
    <lineage>
        <taxon>Bacteria</taxon>
        <taxon>Bacillati</taxon>
        <taxon>Actinomycetota</taxon>
        <taxon>Actinomycetes</taxon>
        <taxon>Kitasatosporales</taxon>
        <taxon>Streptomycetaceae</taxon>
        <taxon>Streptomyces</taxon>
    </lineage>
</organism>
<dbReference type="GO" id="GO:0016491">
    <property type="term" value="F:oxidoreductase activity"/>
    <property type="evidence" value="ECO:0007669"/>
    <property type="project" value="UniProtKB-KW"/>
</dbReference>
<dbReference type="PROSITE" id="PS51257">
    <property type="entry name" value="PROKAR_LIPOPROTEIN"/>
    <property type="match status" value="1"/>
</dbReference>
<dbReference type="PATRIC" id="fig|1915.4.peg.8724"/>
<name>A0A1B1MNN0_STRLN</name>
<dbReference type="RefSeq" id="WP_067443648.1">
    <property type="nucleotide sequence ID" value="NZ_CP016438.1"/>
</dbReference>
<dbReference type="Proteomes" id="UP000092598">
    <property type="component" value="Chromosome"/>
</dbReference>